<feature type="region of interest" description="Disordered" evidence="1">
    <location>
        <begin position="1"/>
        <end position="32"/>
    </location>
</feature>
<dbReference type="EMBL" id="FP929133">
    <property type="protein sequence ID" value="CBX98002.1"/>
    <property type="molecule type" value="Genomic_DNA"/>
</dbReference>
<name>E5A2Y9_LEPMJ</name>
<reference evidence="3" key="1">
    <citation type="journal article" date="2011" name="Nat. Commun.">
        <title>Effector diversification within compartments of the Leptosphaeria maculans genome affected by Repeat-Induced Point mutations.</title>
        <authorList>
            <person name="Rouxel T."/>
            <person name="Grandaubert J."/>
            <person name="Hane J.K."/>
            <person name="Hoede C."/>
            <person name="van de Wouw A.P."/>
            <person name="Couloux A."/>
            <person name="Dominguez V."/>
            <person name="Anthouard V."/>
            <person name="Bally P."/>
            <person name="Bourras S."/>
            <person name="Cozijnsen A.J."/>
            <person name="Ciuffetti L.M."/>
            <person name="Degrave A."/>
            <person name="Dilmaghani A."/>
            <person name="Duret L."/>
            <person name="Fudal I."/>
            <person name="Goodwin S.B."/>
            <person name="Gout L."/>
            <person name="Glaser N."/>
            <person name="Linglin J."/>
            <person name="Kema G.H.J."/>
            <person name="Lapalu N."/>
            <person name="Lawrence C.B."/>
            <person name="May K."/>
            <person name="Meyer M."/>
            <person name="Ollivier B."/>
            <person name="Poulain J."/>
            <person name="Schoch C.L."/>
            <person name="Simon A."/>
            <person name="Spatafora J.W."/>
            <person name="Stachowiak A."/>
            <person name="Turgeon B.G."/>
            <person name="Tyler B.M."/>
            <person name="Vincent D."/>
            <person name="Weissenbach J."/>
            <person name="Amselem J."/>
            <person name="Quesneville H."/>
            <person name="Oliver R.P."/>
            <person name="Wincker P."/>
            <person name="Balesdent M.-H."/>
            <person name="Howlett B.J."/>
        </authorList>
    </citation>
    <scope>NUCLEOTIDE SEQUENCE [LARGE SCALE GENOMIC DNA]</scope>
    <source>
        <strain evidence="3">JN3 / isolate v23.1.3 / race Av1-4-5-6-7-8</strain>
    </source>
</reference>
<organism evidence="3">
    <name type="scientific">Leptosphaeria maculans (strain JN3 / isolate v23.1.3 / race Av1-4-5-6-7-8)</name>
    <name type="common">Blackleg fungus</name>
    <name type="synonym">Phoma lingam</name>
    <dbReference type="NCBI Taxonomy" id="985895"/>
    <lineage>
        <taxon>Eukaryota</taxon>
        <taxon>Fungi</taxon>
        <taxon>Dikarya</taxon>
        <taxon>Ascomycota</taxon>
        <taxon>Pezizomycotina</taxon>
        <taxon>Dothideomycetes</taxon>
        <taxon>Pleosporomycetidae</taxon>
        <taxon>Pleosporales</taxon>
        <taxon>Pleosporineae</taxon>
        <taxon>Leptosphaeriaceae</taxon>
        <taxon>Plenodomus</taxon>
        <taxon>Plenodomus lingam/Leptosphaeria maculans species complex</taxon>
    </lineage>
</organism>
<feature type="region of interest" description="Disordered" evidence="1">
    <location>
        <begin position="76"/>
        <end position="106"/>
    </location>
</feature>
<proteinExistence type="predicted"/>
<evidence type="ECO:0000256" key="1">
    <source>
        <dbReference type="SAM" id="MobiDB-lite"/>
    </source>
</evidence>
<dbReference type="VEuPathDB" id="FungiDB:LEMA_P094110.1"/>
<dbReference type="AlphaFoldDB" id="E5A2Y9"/>
<dbReference type="InParanoid" id="E5A2Y9"/>
<protein>
    <submittedName>
        <fullName evidence="2">Predicted protein</fullName>
    </submittedName>
</protein>
<gene>
    <name evidence="2" type="ORF">LEMA_P094110.1</name>
</gene>
<sequence>MTDKTKTGPKAYATGRGNAIPSKPERGALFTPRSHFKTSPRLLAYALCLALPATATQKHLKHVAGCVLAHWSMHGQPRTQSTGDTIQPVRALSDPHLCPRPRTHRK</sequence>
<evidence type="ECO:0000313" key="3">
    <source>
        <dbReference type="Proteomes" id="UP000002668"/>
    </source>
</evidence>
<accession>E5A2Y9</accession>
<dbReference type="HOGENOM" id="CLU_2223741_0_0_1"/>
<dbReference type="GeneID" id="13286399"/>
<keyword evidence="3" id="KW-1185">Reference proteome</keyword>
<dbReference type="Proteomes" id="UP000002668">
    <property type="component" value="Genome"/>
</dbReference>
<evidence type="ECO:0000313" key="2">
    <source>
        <dbReference type="EMBL" id="CBX98002.1"/>
    </source>
</evidence>